<protein>
    <recommendedName>
        <fullName evidence="1">Sacsin/Nov domain-containing protein</fullName>
    </recommendedName>
</protein>
<gene>
    <name evidence="2" type="ORF">OKA104_LOCUS41687</name>
</gene>
<dbReference type="Pfam" id="PF25794">
    <property type="entry name" value="SACS"/>
    <property type="match status" value="1"/>
</dbReference>
<dbReference type="EMBL" id="CAJOAY010009998">
    <property type="protein sequence ID" value="CAF4214183.1"/>
    <property type="molecule type" value="Genomic_DNA"/>
</dbReference>
<dbReference type="PANTHER" id="PTHR47839:SF1">
    <property type="entry name" value="DOMAIN PROTEIN, PUTATIVE (AFU_ORTHOLOGUE AFUA_6G04830)-RELATED"/>
    <property type="match status" value="1"/>
</dbReference>
<feature type="domain" description="Sacsin/Nov" evidence="1">
    <location>
        <begin position="32"/>
        <end position="144"/>
    </location>
</feature>
<dbReference type="SUPFAM" id="SSF55874">
    <property type="entry name" value="ATPase domain of HSP90 chaperone/DNA topoisomerase II/histidine kinase"/>
    <property type="match status" value="1"/>
</dbReference>
<evidence type="ECO:0000259" key="1">
    <source>
        <dbReference type="Pfam" id="PF25794"/>
    </source>
</evidence>
<reference evidence="2" key="1">
    <citation type="submission" date="2021-02" db="EMBL/GenBank/DDBJ databases">
        <authorList>
            <person name="Nowell W R."/>
        </authorList>
    </citation>
    <scope>NUCLEOTIDE SEQUENCE</scope>
</reference>
<dbReference type="Gene3D" id="3.30.565.10">
    <property type="entry name" value="Histidine kinase-like ATPase, C-terminal domain"/>
    <property type="match status" value="1"/>
</dbReference>
<evidence type="ECO:0000313" key="3">
    <source>
        <dbReference type="Proteomes" id="UP000663881"/>
    </source>
</evidence>
<comment type="caution">
    <text evidence="2">The sequence shown here is derived from an EMBL/GenBank/DDBJ whole genome shotgun (WGS) entry which is preliminary data.</text>
</comment>
<evidence type="ECO:0000313" key="2">
    <source>
        <dbReference type="EMBL" id="CAF4214183.1"/>
    </source>
</evidence>
<organism evidence="2 3">
    <name type="scientific">Adineta steineri</name>
    <dbReference type="NCBI Taxonomy" id="433720"/>
    <lineage>
        <taxon>Eukaryota</taxon>
        <taxon>Metazoa</taxon>
        <taxon>Spiralia</taxon>
        <taxon>Gnathifera</taxon>
        <taxon>Rotifera</taxon>
        <taxon>Eurotatoria</taxon>
        <taxon>Bdelloidea</taxon>
        <taxon>Adinetida</taxon>
        <taxon>Adinetidae</taxon>
        <taxon>Adineta</taxon>
    </lineage>
</organism>
<feature type="non-terminal residue" evidence="2">
    <location>
        <position position="1"/>
    </location>
</feature>
<dbReference type="InterPro" id="IPR058210">
    <property type="entry name" value="SACS/Nov_dom"/>
</dbReference>
<dbReference type="Proteomes" id="UP000663881">
    <property type="component" value="Unassembled WGS sequence"/>
</dbReference>
<dbReference type="Pfam" id="PF12449">
    <property type="entry name" value="DUF3684"/>
    <property type="match status" value="1"/>
</dbReference>
<accession>A0A820CDS2</accession>
<dbReference type="PANTHER" id="PTHR47839">
    <property type="entry name" value="DOMAIN PROTEIN, PUTATIVE (AFU_ORTHOLOGUE AFUA_6G04830)-RELATED"/>
    <property type="match status" value="1"/>
</dbReference>
<proteinExistence type="predicted"/>
<sequence length="435" mass="50462">MIEESLSSDDLWLKIINEGVEDRVEVNQRMLIDKMLARYSSDFVVYRELIQNSDDANATLFILQIKCDLSNNNDDPEDFHNCLINEIRGINNGNIFNEDDWKRVITIAEGNTNIDVVGQFGVGFFSVFSYSEKPMIQSGKHCLAFVWQNGKSLTTFRKELSKEEQTTLSTSVILPMKTKYILQTKSTNEKIKPSLNLIQLKSYLTKVLSFTKHINEIIIEINHKNIFQVNKRKKSFSSIKLSSKLQEFFHLKSFTQTEQIFNIINGSSITLNHIDVETEVHINEDFHKQIENVLKKRLPSIIHIEILFPSDQIFEKEQWNNLTNDEILKDLIPLKYFQEKFSPSGQIFIGLGTHQTTGIGMHIYSHLIPTIERENLDLQDPYISIWNEQLLKSIGNIIRFIYDQTIINIVNNHSQYLNTILSFYSFQTTVPNKAI</sequence>
<dbReference type="InterPro" id="IPR036890">
    <property type="entry name" value="HATPase_C_sf"/>
</dbReference>
<name>A0A820CDS2_9BILA</name>
<dbReference type="InterPro" id="IPR022155">
    <property type="entry name" value="DUF3684"/>
</dbReference>
<dbReference type="AlphaFoldDB" id="A0A820CDS2"/>